<dbReference type="PROSITE" id="PS51257">
    <property type="entry name" value="PROKAR_LIPOPROTEIN"/>
    <property type="match status" value="1"/>
</dbReference>
<feature type="chain" id="PRO_5036918527" evidence="2">
    <location>
        <begin position="25"/>
        <end position="362"/>
    </location>
</feature>
<dbReference type="Proteomes" id="UP000652354">
    <property type="component" value="Unassembled WGS sequence"/>
</dbReference>
<feature type="domain" description="DUF3048" evidence="3">
    <location>
        <begin position="63"/>
        <end position="203"/>
    </location>
</feature>
<dbReference type="EMBL" id="BONR01000003">
    <property type="protein sequence ID" value="GIG54913.1"/>
    <property type="molecule type" value="Genomic_DNA"/>
</dbReference>
<accession>A0A919ULP4</accession>
<protein>
    <submittedName>
        <fullName evidence="5">Lipoprotein YerB</fullName>
    </submittedName>
</protein>
<dbReference type="AlphaFoldDB" id="A0A919ULP4"/>
<comment type="caution">
    <text evidence="5">The sequence shown here is derived from an EMBL/GenBank/DDBJ whole genome shotgun (WGS) entry which is preliminary data.</text>
</comment>
<sequence length="362" mass="38244">MKSQRIASVSALATAIAVGLTACASSPDVESGPATTASIAPTPERTIAPSPPEDPRPDVVWPLTGVDAESADPTDLERPALSIKIENSDNAKPQSNLQYADIVFEEQVEYGISRLVAIYHSETPETVGPIRSMRPMDRNIMGSLEGPLVFSGAQRGFISAAQSSGQELIAQDTGGYGFFRTSDKPAPHNLHGTLADFYAQTDATAPPQQFEYAYPSEDSNVIAEGTATTTIDIYASPRMQPQWDWDESAGAWMRSEAGTPHTTSDGTQLSATNVVVLWVDIVPNSSGGGSAVPETVVVTDSGTGYVAAEDTYVPITWSKAGQFDPYVLETESGEVVELVPGKTWVELVPQSGGAGKGTVAFS</sequence>
<name>A0A919ULP4_9MICO</name>
<feature type="region of interest" description="Disordered" evidence="1">
    <location>
        <begin position="24"/>
        <end position="73"/>
    </location>
</feature>
<dbReference type="Gene3D" id="3.50.90.10">
    <property type="entry name" value="YerB-like"/>
    <property type="match status" value="1"/>
</dbReference>
<dbReference type="InterPro" id="IPR023158">
    <property type="entry name" value="YerB-like_sf"/>
</dbReference>
<evidence type="ECO:0000259" key="4">
    <source>
        <dbReference type="Pfam" id="PF17479"/>
    </source>
</evidence>
<keyword evidence="2" id="KW-0732">Signal</keyword>
<gene>
    <name evidence="5" type="primary">yerB</name>
    <name evidence="5" type="ORF">Dac01nite_16650</name>
</gene>
<evidence type="ECO:0000256" key="1">
    <source>
        <dbReference type="SAM" id="MobiDB-lite"/>
    </source>
</evidence>
<organism evidence="5 6">
    <name type="scientific">Demequina activiva</name>
    <dbReference type="NCBI Taxonomy" id="1582364"/>
    <lineage>
        <taxon>Bacteria</taxon>
        <taxon>Bacillati</taxon>
        <taxon>Actinomycetota</taxon>
        <taxon>Actinomycetes</taxon>
        <taxon>Micrococcales</taxon>
        <taxon>Demequinaceae</taxon>
        <taxon>Demequina</taxon>
    </lineage>
</organism>
<evidence type="ECO:0000313" key="5">
    <source>
        <dbReference type="EMBL" id="GIG54913.1"/>
    </source>
</evidence>
<evidence type="ECO:0000256" key="2">
    <source>
        <dbReference type="SAM" id="SignalP"/>
    </source>
</evidence>
<dbReference type="Pfam" id="PF11258">
    <property type="entry name" value="DUF3048"/>
    <property type="match status" value="1"/>
</dbReference>
<dbReference type="RefSeq" id="WP_203655843.1">
    <property type="nucleotide sequence ID" value="NZ_BONR01000003.1"/>
</dbReference>
<keyword evidence="5" id="KW-0449">Lipoprotein</keyword>
<reference evidence="5" key="1">
    <citation type="submission" date="2021-01" db="EMBL/GenBank/DDBJ databases">
        <title>Whole genome shotgun sequence of Demequina activiva NBRC 110675.</title>
        <authorList>
            <person name="Komaki H."/>
            <person name="Tamura T."/>
        </authorList>
    </citation>
    <scope>NUCLEOTIDE SEQUENCE</scope>
    <source>
        <strain evidence="5">NBRC 110675</strain>
    </source>
</reference>
<feature type="signal peptide" evidence="2">
    <location>
        <begin position="1"/>
        <end position="24"/>
    </location>
</feature>
<evidence type="ECO:0000313" key="6">
    <source>
        <dbReference type="Proteomes" id="UP000652354"/>
    </source>
</evidence>
<keyword evidence="6" id="KW-1185">Reference proteome</keyword>
<dbReference type="SUPFAM" id="SSF159774">
    <property type="entry name" value="YerB-like"/>
    <property type="match status" value="1"/>
</dbReference>
<evidence type="ECO:0000259" key="3">
    <source>
        <dbReference type="Pfam" id="PF11258"/>
    </source>
</evidence>
<feature type="domain" description="DUF3048" evidence="4">
    <location>
        <begin position="234"/>
        <end position="345"/>
    </location>
</feature>
<dbReference type="Pfam" id="PF17479">
    <property type="entry name" value="DUF3048_C"/>
    <property type="match status" value="1"/>
</dbReference>
<proteinExistence type="predicted"/>
<dbReference type="InterPro" id="IPR021416">
    <property type="entry name" value="DUF3048_N"/>
</dbReference>
<dbReference type="InterPro" id="IPR035328">
    <property type="entry name" value="DUF3048_C"/>
</dbReference>